<dbReference type="AlphaFoldDB" id="A0A395I0J4"/>
<comment type="subcellular location">
    <subcellularLocation>
        <location evidence="1">Nucleus</location>
    </subcellularLocation>
</comment>
<dbReference type="VEuPathDB" id="FungiDB:BO97DRAFT_478161"/>
<feature type="region of interest" description="Disordered" evidence="4">
    <location>
        <begin position="916"/>
        <end position="941"/>
    </location>
</feature>
<dbReference type="PANTHER" id="PTHR22812">
    <property type="entry name" value="CHROMOBOX PROTEIN"/>
    <property type="match status" value="1"/>
</dbReference>
<feature type="region of interest" description="Disordered" evidence="4">
    <location>
        <begin position="1"/>
        <end position="26"/>
    </location>
</feature>
<sequence>MAHRQEDDDDDISLTSTVSSEPKSEYDVEEVLAEGQFEDGVRYLVQWAGYPPERNSWEPAQAFTNGQTMVDWRRKKKAIAEGKCKKFDVEAWQQYMAELEEKRIERKRRRDAKRRRLSRLADHGRRRASAGVDHSLRRSSPRLRYSAQGVQAQQRVAQDLPPVLFGGGKPSQAHPQRRSSLHSNTTGKWFPNLSSKWWHEKARNRELDPDINRLDLRRPSEWPANPPIAHRTSGSSNVTPPPEQTPDIQSAPSGPSRTRSPEKVDETMTEVNQPAEQRKERESEYYPVKNPRGGRNIMTAFGARFVRSGELLIRILYGPDREIIGTAKLCGLDTWTRSQVLKHKIGHNLDIWFQHVYTLDQYQTLASNAMNAARDVGWIEGYDDSSPEIRQMSQELKRENTVAIFHSEKSSLAFFAYPPDSLDFRFLSNVRKDIPETYLHVHVREFLGSIEQLQHNAYAQELIPRHIKTDTVKETQKVNKFDHTHKVNKVDEFQHSELFEDARSSVSISLDTADQSVENTLERHMSPIRPSEETIVEKPRRPSLPDDVRTHPSFPTADTSEAMEIDHQGLPPASEEVSSTGGPFDLKAFFRTQFGVNFETLVRVNAGINKTQMAQALYLMFPEDPEHVKEFQLLNEFLKEYKPVVYSSQHEDDWEKFARTVSSGVVFFHESFASFHALPFLKTLLGKPGVGFWSVSLSKPLQFTDQPSCFQRIFPHGCVILLTEGFMLHEPDATMIILAWMSDWVKKKLPGNWKIMFRPDVLNWALQQSETSPERKTGIWLTIYRLILQLCVPPAYDTPSGHVLPGSTDEFFESNVISPPDLPGYGLRTQQESPDLPVGSSREVLDTDHLIEFFAGWALVNSHLYRKFMVVTSQKESRWEQWEHIELKAGAKDTLATLKIDHRHYWHKLVEKRNSDGEGRVQATPFTPRTPGGHRSGSTASALVEHNASKVAQNSASAQFNYPEPYH</sequence>
<accession>A0A395I0J4</accession>
<dbReference type="Proteomes" id="UP000248961">
    <property type="component" value="Unassembled WGS sequence"/>
</dbReference>
<dbReference type="Pfam" id="PF00385">
    <property type="entry name" value="Chromo"/>
    <property type="match status" value="1"/>
</dbReference>
<gene>
    <name evidence="6" type="ORF">BO97DRAFT_478161</name>
</gene>
<dbReference type="InterPro" id="IPR051219">
    <property type="entry name" value="Heterochromatin_chromo-domain"/>
</dbReference>
<feature type="domain" description="Chromo" evidence="5">
    <location>
        <begin position="26"/>
        <end position="76"/>
    </location>
</feature>
<dbReference type="PROSITE" id="PS50013">
    <property type="entry name" value="CHROMO_2"/>
    <property type="match status" value="1"/>
</dbReference>
<name>A0A395I0J4_ASPHC</name>
<evidence type="ECO:0000256" key="4">
    <source>
        <dbReference type="SAM" id="MobiDB-lite"/>
    </source>
</evidence>
<proteinExistence type="predicted"/>
<dbReference type="CDD" id="cd18966">
    <property type="entry name" value="chromodomain"/>
    <property type="match status" value="1"/>
</dbReference>
<dbReference type="EMBL" id="KZ824285">
    <property type="protein sequence ID" value="RAL12054.1"/>
    <property type="molecule type" value="Genomic_DNA"/>
</dbReference>
<feature type="region of interest" description="Disordered" evidence="4">
    <location>
        <begin position="216"/>
        <end position="290"/>
    </location>
</feature>
<reference evidence="6 7" key="1">
    <citation type="submission" date="2018-02" db="EMBL/GenBank/DDBJ databases">
        <title>The genomes of Aspergillus section Nigri reveals drivers in fungal speciation.</title>
        <authorList>
            <consortium name="DOE Joint Genome Institute"/>
            <person name="Vesth T.C."/>
            <person name="Nybo J."/>
            <person name="Theobald S."/>
            <person name="Brandl J."/>
            <person name="Frisvad J.C."/>
            <person name="Nielsen K.F."/>
            <person name="Lyhne E.K."/>
            <person name="Kogle M.E."/>
            <person name="Kuo A."/>
            <person name="Riley R."/>
            <person name="Clum A."/>
            <person name="Nolan M."/>
            <person name="Lipzen A."/>
            <person name="Salamov A."/>
            <person name="Henrissat B."/>
            <person name="Wiebenga A."/>
            <person name="De vries R.P."/>
            <person name="Grigoriev I.V."/>
            <person name="Mortensen U.H."/>
            <person name="Andersen M.R."/>
            <person name="Baker S.E."/>
        </authorList>
    </citation>
    <scope>NUCLEOTIDE SEQUENCE [LARGE SCALE GENOMIC DNA]</scope>
    <source>
        <strain evidence="6 7">CBS 101889</strain>
    </source>
</reference>
<protein>
    <recommendedName>
        <fullName evidence="5">Chromo domain-containing protein</fullName>
    </recommendedName>
</protein>
<organism evidence="6 7">
    <name type="scientific">Aspergillus homomorphus (strain CBS 101889)</name>
    <dbReference type="NCBI Taxonomy" id="1450537"/>
    <lineage>
        <taxon>Eukaryota</taxon>
        <taxon>Fungi</taxon>
        <taxon>Dikarya</taxon>
        <taxon>Ascomycota</taxon>
        <taxon>Pezizomycotina</taxon>
        <taxon>Eurotiomycetes</taxon>
        <taxon>Eurotiomycetidae</taxon>
        <taxon>Eurotiales</taxon>
        <taxon>Aspergillaceae</taxon>
        <taxon>Aspergillus</taxon>
        <taxon>Aspergillus subgen. Circumdati</taxon>
    </lineage>
</organism>
<dbReference type="SUPFAM" id="SSF54160">
    <property type="entry name" value="Chromo domain-like"/>
    <property type="match status" value="1"/>
</dbReference>
<evidence type="ECO:0000256" key="1">
    <source>
        <dbReference type="ARBA" id="ARBA00004123"/>
    </source>
</evidence>
<dbReference type="GeneID" id="37204899"/>
<dbReference type="SMART" id="SM00298">
    <property type="entry name" value="CHROMO"/>
    <property type="match status" value="1"/>
</dbReference>
<feature type="compositionally biased region" description="Basic residues" evidence="4">
    <location>
        <begin position="105"/>
        <end position="128"/>
    </location>
</feature>
<keyword evidence="7" id="KW-1185">Reference proteome</keyword>
<dbReference type="OrthoDB" id="1918685at2759"/>
<feature type="compositionally biased region" description="Polar residues" evidence="4">
    <location>
        <begin position="246"/>
        <end position="258"/>
    </location>
</feature>
<evidence type="ECO:0000313" key="6">
    <source>
        <dbReference type="EMBL" id="RAL12054.1"/>
    </source>
</evidence>
<feature type="compositionally biased region" description="Low complexity" evidence="4">
    <location>
        <begin position="142"/>
        <end position="158"/>
    </location>
</feature>
<dbReference type="RefSeq" id="XP_025551208.1">
    <property type="nucleotide sequence ID" value="XM_025700610.1"/>
</dbReference>
<dbReference type="InterPro" id="IPR016197">
    <property type="entry name" value="Chromo-like_dom_sf"/>
</dbReference>
<evidence type="ECO:0000313" key="7">
    <source>
        <dbReference type="Proteomes" id="UP000248961"/>
    </source>
</evidence>
<evidence type="ECO:0000259" key="5">
    <source>
        <dbReference type="PROSITE" id="PS50013"/>
    </source>
</evidence>
<comment type="subunit">
    <text evidence="2">Component of the NuA4 histone acetyltransferase complex.</text>
</comment>
<feature type="compositionally biased region" description="Basic and acidic residues" evidence="4">
    <location>
        <begin position="532"/>
        <end position="550"/>
    </location>
</feature>
<dbReference type="GO" id="GO:0006338">
    <property type="term" value="P:chromatin remodeling"/>
    <property type="evidence" value="ECO:0007669"/>
    <property type="project" value="UniProtKB-ARBA"/>
</dbReference>
<evidence type="ECO:0000256" key="3">
    <source>
        <dbReference type="ARBA" id="ARBA00023242"/>
    </source>
</evidence>
<dbReference type="InterPro" id="IPR023780">
    <property type="entry name" value="Chromo_domain"/>
</dbReference>
<keyword evidence="3" id="KW-0539">Nucleus</keyword>
<dbReference type="InterPro" id="IPR000953">
    <property type="entry name" value="Chromo/chromo_shadow_dom"/>
</dbReference>
<feature type="region of interest" description="Disordered" evidence="4">
    <location>
        <begin position="532"/>
        <end position="558"/>
    </location>
</feature>
<dbReference type="STRING" id="1450537.A0A395I0J4"/>
<dbReference type="GO" id="GO:0005634">
    <property type="term" value="C:nucleus"/>
    <property type="evidence" value="ECO:0007669"/>
    <property type="project" value="UniProtKB-SubCell"/>
</dbReference>
<feature type="region of interest" description="Disordered" evidence="4">
    <location>
        <begin position="103"/>
        <end position="187"/>
    </location>
</feature>
<evidence type="ECO:0000256" key="2">
    <source>
        <dbReference type="ARBA" id="ARBA00011353"/>
    </source>
</evidence>
<dbReference type="Gene3D" id="2.40.50.40">
    <property type="match status" value="1"/>
</dbReference>